<comment type="similarity">
    <text evidence="2 11">Belongs to the folylpolyglutamate synthase family.</text>
</comment>
<evidence type="ECO:0000256" key="6">
    <source>
        <dbReference type="ARBA" id="ARBA00022741"/>
    </source>
</evidence>
<dbReference type="PANTHER" id="PTHR11136:SF0">
    <property type="entry name" value="DIHYDROFOLATE SYNTHETASE-RELATED"/>
    <property type="match status" value="1"/>
</dbReference>
<proteinExistence type="inferred from homology"/>
<dbReference type="GO" id="GO:0008841">
    <property type="term" value="F:dihydrofolate synthase activity"/>
    <property type="evidence" value="ECO:0007669"/>
    <property type="project" value="TreeGrafter"/>
</dbReference>
<dbReference type="PIRSF" id="PIRSF001563">
    <property type="entry name" value="Folylpolyglu_synth"/>
    <property type="match status" value="1"/>
</dbReference>
<dbReference type="FunFam" id="3.40.1190.10:FF:000011">
    <property type="entry name" value="Folylpolyglutamate synthase/dihydrofolate synthase"/>
    <property type="match status" value="1"/>
</dbReference>
<dbReference type="InterPro" id="IPR036615">
    <property type="entry name" value="Mur_ligase_C_dom_sf"/>
</dbReference>
<evidence type="ECO:0000256" key="8">
    <source>
        <dbReference type="ARBA" id="ARBA00022842"/>
    </source>
</evidence>
<dbReference type="PANTHER" id="PTHR11136">
    <property type="entry name" value="FOLYLPOLYGLUTAMATE SYNTHASE-RELATED"/>
    <property type="match status" value="1"/>
</dbReference>
<dbReference type="EMBL" id="MFGX01000007">
    <property type="protein sequence ID" value="OGF57662.1"/>
    <property type="molecule type" value="Genomic_DNA"/>
</dbReference>
<dbReference type="InterPro" id="IPR001645">
    <property type="entry name" value="Folylpolyglutamate_synth"/>
</dbReference>
<dbReference type="SUPFAM" id="SSF53244">
    <property type="entry name" value="MurD-like peptide ligases, peptide-binding domain"/>
    <property type="match status" value="1"/>
</dbReference>
<dbReference type="GO" id="GO:0005524">
    <property type="term" value="F:ATP binding"/>
    <property type="evidence" value="ECO:0007669"/>
    <property type="project" value="UniProtKB-KW"/>
</dbReference>
<dbReference type="SUPFAM" id="SSF53623">
    <property type="entry name" value="MurD-like peptide ligases, catalytic domain"/>
    <property type="match status" value="1"/>
</dbReference>
<keyword evidence="6 11" id="KW-0547">Nucleotide-binding</keyword>
<comment type="caution">
    <text evidence="14">The sequence shown here is derived from an EMBL/GenBank/DDBJ whole genome shotgun (WGS) entry which is preliminary data.</text>
</comment>
<dbReference type="GO" id="GO:0046872">
    <property type="term" value="F:metal ion binding"/>
    <property type="evidence" value="ECO:0007669"/>
    <property type="project" value="UniProtKB-KW"/>
</dbReference>
<dbReference type="InterPro" id="IPR018109">
    <property type="entry name" value="Folylpolyglutamate_synth_CS"/>
</dbReference>
<keyword evidence="7 11" id="KW-0067">ATP-binding</keyword>
<dbReference type="GO" id="GO:0005737">
    <property type="term" value="C:cytoplasm"/>
    <property type="evidence" value="ECO:0007669"/>
    <property type="project" value="TreeGrafter"/>
</dbReference>
<dbReference type="Proteomes" id="UP000179157">
    <property type="component" value="Unassembled WGS sequence"/>
</dbReference>
<evidence type="ECO:0000259" key="12">
    <source>
        <dbReference type="Pfam" id="PF02875"/>
    </source>
</evidence>
<dbReference type="Pfam" id="PF08245">
    <property type="entry name" value="Mur_ligase_M"/>
    <property type="match status" value="1"/>
</dbReference>
<accession>A0A1F5V2K9</accession>
<dbReference type="Pfam" id="PF02875">
    <property type="entry name" value="Mur_ligase_C"/>
    <property type="match status" value="1"/>
</dbReference>
<comment type="cofactor">
    <cofactor evidence="1">
        <name>Mg(2+)</name>
        <dbReference type="ChEBI" id="CHEBI:18420"/>
    </cofactor>
</comment>
<evidence type="ECO:0000259" key="13">
    <source>
        <dbReference type="Pfam" id="PF08245"/>
    </source>
</evidence>
<name>A0A1F5V2K9_FRAXR</name>
<organism evidence="14 15">
    <name type="scientific">Fraserbacteria sp. (strain RBG_16_55_9)</name>
    <dbReference type="NCBI Taxonomy" id="1817864"/>
    <lineage>
        <taxon>Bacteria</taxon>
        <taxon>Candidatus Fraseribacteriota</taxon>
    </lineage>
</organism>
<reference evidence="14 15" key="1">
    <citation type="journal article" date="2016" name="Nat. Commun.">
        <title>Thousands of microbial genomes shed light on interconnected biogeochemical processes in an aquifer system.</title>
        <authorList>
            <person name="Anantharaman K."/>
            <person name="Brown C.T."/>
            <person name="Hug L.A."/>
            <person name="Sharon I."/>
            <person name="Castelle C.J."/>
            <person name="Probst A.J."/>
            <person name="Thomas B.C."/>
            <person name="Singh A."/>
            <person name="Wilkins M.J."/>
            <person name="Karaoz U."/>
            <person name="Brodie E.L."/>
            <person name="Williams K.H."/>
            <person name="Hubbard S.S."/>
            <person name="Banfield J.F."/>
        </authorList>
    </citation>
    <scope>NUCLEOTIDE SEQUENCE [LARGE SCALE GENOMIC DNA]</scope>
    <source>
        <strain evidence="15">RBG_16_55_9</strain>
    </source>
</reference>
<keyword evidence="5" id="KW-0479">Metal-binding</keyword>
<comment type="catalytic activity">
    <reaction evidence="10">
        <text>(6S)-5,6,7,8-tetrahydrofolyl-(gamma-L-Glu)(n) + L-glutamate + ATP = (6S)-5,6,7,8-tetrahydrofolyl-(gamma-L-Glu)(n+1) + ADP + phosphate + H(+)</text>
        <dbReference type="Rhea" id="RHEA:10580"/>
        <dbReference type="Rhea" id="RHEA-COMP:14738"/>
        <dbReference type="Rhea" id="RHEA-COMP:14740"/>
        <dbReference type="ChEBI" id="CHEBI:15378"/>
        <dbReference type="ChEBI" id="CHEBI:29985"/>
        <dbReference type="ChEBI" id="CHEBI:30616"/>
        <dbReference type="ChEBI" id="CHEBI:43474"/>
        <dbReference type="ChEBI" id="CHEBI:141005"/>
        <dbReference type="ChEBI" id="CHEBI:456216"/>
        <dbReference type="EC" id="6.3.2.17"/>
    </reaction>
</comment>
<dbReference type="PROSITE" id="PS01012">
    <property type="entry name" value="FOLYLPOLYGLU_SYNT_2"/>
    <property type="match status" value="1"/>
</dbReference>
<feature type="domain" description="Mur ligase central" evidence="13">
    <location>
        <begin position="35"/>
        <end position="255"/>
    </location>
</feature>
<evidence type="ECO:0000256" key="11">
    <source>
        <dbReference type="PIRNR" id="PIRNR001563"/>
    </source>
</evidence>
<evidence type="ECO:0000256" key="7">
    <source>
        <dbReference type="ARBA" id="ARBA00022840"/>
    </source>
</evidence>
<dbReference type="InterPro" id="IPR004101">
    <property type="entry name" value="Mur_ligase_C"/>
</dbReference>
<dbReference type="InterPro" id="IPR036565">
    <property type="entry name" value="Mur-like_cat_sf"/>
</dbReference>
<keyword evidence="8" id="KW-0460">Magnesium</keyword>
<dbReference type="EC" id="6.3.2.17" evidence="3"/>
<gene>
    <name evidence="14" type="ORF">A2Z21_02765</name>
</gene>
<evidence type="ECO:0000256" key="2">
    <source>
        <dbReference type="ARBA" id="ARBA00008276"/>
    </source>
</evidence>
<dbReference type="GO" id="GO:0004326">
    <property type="term" value="F:tetrahydrofolylpolyglutamate synthase activity"/>
    <property type="evidence" value="ECO:0007669"/>
    <property type="project" value="UniProtKB-EC"/>
</dbReference>
<evidence type="ECO:0000256" key="10">
    <source>
        <dbReference type="ARBA" id="ARBA00047493"/>
    </source>
</evidence>
<evidence type="ECO:0000256" key="9">
    <source>
        <dbReference type="ARBA" id="ARBA00030592"/>
    </source>
</evidence>
<evidence type="ECO:0000313" key="14">
    <source>
        <dbReference type="EMBL" id="OGF57662.1"/>
    </source>
</evidence>
<evidence type="ECO:0000256" key="4">
    <source>
        <dbReference type="ARBA" id="ARBA00022598"/>
    </source>
</evidence>
<evidence type="ECO:0000256" key="3">
    <source>
        <dbReference type="ARBA" id="ARBA00013025"/>
    </source>
</evidence>
<evidence type="ECO:0000256" key="5">
    <source>
        <dbReference type="ARBA" id="ARBA00022723"/>
    </source>
</evidence>
<feature type="domain" description="Mur ligase C-terminal" evidence="12">
    <location>
        <begin position="283"/>
        <end position="405"/>
    </location>
</feature>
<dbReference type="NCBIfam" id="TIGR01499">
    <property type="entry name" value="folC"/>
    <property type="match status" value="1"/>
</dbReference>
<dbReference type="InterPro" id="IPR013221">
    <property type="entry name" value="Mur_ligase_cen"/>
</dbReference>
<evidence type="ECO:0000313" key="15">
    <source>
        <dbReference type="Proteomes" id="UP000179157"/>
    </source>
</evidence>
<protein>
    <recommendedName>
        <fullName evidence="3">tetrahydrofolate synthase</fullName>
        <ecNumber evidence="3">6.3.2.17</ecNumber>
    </recommendedName>
    <alternativeName>
        <fullName evidence="9">Tetrahydrofolylpolyglutamate synthase</fullName>
    </alternativeName>
</protein>
<dbReference type="STRING" id="1817864.A2Z21_02765"/>
<dbReference type="Gene3D" id="3.40.1190.10">
    <property type="entry name" value="Mur-like, catalytic domain"/>
    <property type="match status" value="1"/>
</dbReference>
<evidence type="ECO:0000256" key="1">
    <source>
        <dbReference type="ARBA" id="ARBA00001946"/>
    </source>
</evidence>
<dbReference type="Gene3D" id="3.90.190.20">
    <property type="entry name" value="Mur ligase, C-terminal domain"/>
    <property type="match status" value="1"/>
</dbReference>
<dbReference type="AlphaFoldDB" id="A0A1F5V2K9"/>
<keyword evidence="4 11" id="KW-0436">Ligase</keyword>
<sequence>MMDVRYTRDVLDLDRVRAVLGALGNPDGKYPILHVAGTKGKGSVCALAASILQTTGQQVGLFSKPHLIRLNERISISGFDIPDEQFVDMMNLLHPHLERQRVAGNPLTFFDLIAVLALVYFAEMKVDVVVLEVGLGGRLDSTNVVHPEVSVITSIDYDHTHILGDTLEKIAKEKAGIIKRGIPVISGVTDPGPAGVIQEIAEAKDAPLLLIERNFTLAQDNEKFSVETWRRRFDNLKLPLLGAHQRRNAAVAIATVESLSETLKLAISEEQIRRGLANVRLRGRIEVISHKPTVILDVAHNPVSLRALRETLERHYSGKCVVLLLGMSHDKDVKASLSEILPVAATAVFTGIGHPRGVDPEELCQLAKEFSPRFPCEAEPDIEKALQRALQLTEFDEILCITGSFYLAGVVAAKWQMLDDTHH</sequence>